<sequence length="73" mass="8803">MKGKLHHLLMVKDCMNEDEFRFTVARVLTNHCLQELDRTGRKMNRMKLLDRVNLSLRSIGIKEVSYEYMRKYV</sequence>
<reference evidence="1 2" key="1">
    <citation type="submission" date="2021-05" db="EMBL/GenBank/DDBJ databases">
        <title>Novel Bacillus species.</title>
        <authorList>
            <person name="Liu G."/>
        </authorList>
    </citation>
    <scope>NUCLEOTIDE SEQUENCE [LARGE SCALE GENOMIC DNA]</scope>
    <source>
        <strain evidence="2">FJAT-49780</strain>
    </source>
</reference>
<dbReference type="RefSeq" id="WP_213123543.1">
    <property type="nucleotide sequence ID" value="NZ_JAGYPG010000001.1"/>
</dbReference>
<keyword evidence="2" id="KW-1185">Reference proteome</keyword>
<organism evidence="1 2">
    <name type="scientific">Lederbergia citri</name>
    <dbReference type="NCBI Taxonomy" id="2833580"/>
    <lineage>
        <taxon>Bacteria</taxon>
        <taxon>Bacillati</taxon>
        <taxon>Bacillota</taxon>
        <taxon>Bacilli</taxon>
        <taxon>Bacillales</taxon>
        <taxon>Bacillaceae</taxon>
        <taxon>Lederbergia</taxon>
    </lineage>
</organism>
<evidence type="ECO:0000313" key="2">
    <source>
        <dbReference type="Proteomes" id="UP000681414"/>
    </source>
</evidence>
<name>A0A942TCR1_9BACI</name>
<accession>A0A942TCR1</accession>
<gene>
    <name evidence="1" type="ORF">KHA97_04615</name>
</gene>
<dbReference type="EMBL" id="JAGYPG010000001">
    <property type="protein sequence ID" value="MBS4194353.1"/>
    <property type="molecule type" value="Genomic_DNA"/>
</dbReference>
<proteinExistence type="predicted"/>
<dbReference type="Proteomes" id="UP000681414">
    <property type="component" value="Unassembled WGS sequence"/>
</dbReference>
<comment type="caution">
    <text evidence="1">The sequence shown here is derived from an EMBL/GenBank/DDBJ whole genome shotgun (WGS) entry which is preliminary data.</text>
</comment>
<dbReference type="AlphaFoldDB" id="A0A942TCR1"/>
<protein>
    <submittedName>
        <fullName evidence="1">Uncharacterized protein</fullName>
    </submittedName>
</protein>
<evidence type="ECO:0000313" key="1">
    <source>
        <dbReference type="EMBL" id="MBS4194353.1"/>
    </source>
</evidence>